<keyword evidence="3" id="KW-0547">Nucleotide-binding</keyword>
<dbReference type="SUPFAM" id="SSF52540">
    <property type="entry name" value="P-loop containing nucleoside triphosphate hydrolases"/>
    <property type="match status" value="1"/>
</dbReference>
<protein>
    <submittedName>
        <fullName evidence="3">Helicase domain protein</fullName>
    </submittedName>
</protein>
<dbReference type="AlphaFoldDB" id="T0ZC77"/>
<gene>
    <name evidence="3" type="ORF">B1B_19140</name>
</gene>
<keyword evidence="3" id="KW-0347">Helicase</keyword>
<dbReference type="InterPro" id="IPR006935">
    <property type="entry name" value="Helicase/UvrB_N"/>
</dbReference>
<dbReference type="InterPro" id="IPR050496">
    <property type="entry name" value="SNF2_RAD54_helicase_repair"/>
</dbReference>
<organism evidence="3">
    <name type="scientific">mine drainage metagenome</name>
    <dbReference type="NCBI Taxonomy" id="410659"/>
    <lineage>
        <taxon>unclassified sequences</taxon>
        <taxon>metagenomes</taxon>
        <taxon>ecological metagenomes</taxon>
    </lineage>
</organism>
<dbReference type="SMART" id="SM00487">
    <property type="entry name" value="DEXDc"/>
    <property type="match status" value="1"/>
</dbReference>
<keyword evidence="3" id="KW-0378">Hydrolase</keyword>
<reference evidence="3" key="1">
    <citation type="submission" date="2013-08" db="EMBL/GenBank/DDBJ databases">
        <authorList>
            <person name="Mendez C."/>
            <person name="Richter M."/>
            <person name="Ferrer M."/>
            <person name="Sanchez J."/>
        </authorList>
    </citation>
    <scope>NUCLEOTIDE SEQUENCE</scope>
</reference>
<dbReference type="InterPro" id="IPR057342">
    <property type="entry name" value="DEXDc_RapA"/>
</dbReference>
<feature type="region of interest" description="Disordered" evidence="1">
    <location>
        <begin position="139"/>
        <end position="186"/>
    </location>
</feature>
<feature type="compositionally biased region" description="Polar residues" evidence="1">
    <location>
        <begin position="155"/>
        <end position="168"/>
    </location>
</feature>
<dbReference type="GO" id="GO:0004386">
    <property type="term" value="F:helicase activity"/>
    <property type="evidence" value="ECO:0007669"/>
    <property type="project" value="UniProtKB-KW"/>
</dbReference>
<feature type="domain" description="Helicase ATP-binding" evidence="2">
    <location>
        <begin position="1"/>
        <end position="139"/>
    </location>
</feature>
<evidence type="ECO:0000259" key="2">
    <source>
        <dbReference type="PROSITE" id="PS51192"/>
    </source>
</evidence>
<dbReference type="EMBL" id="AUZY01012862">
    <property type="protein sequence ID" value="EQD27470.1"/>
    <property type="molecule type" value="Genomic_DNA"/>
</dbReference>
<proteinExistence type="predicted"/>
<dbReference type="GO" id="GO:0016787">
    <property type="term" value="F:hydrolase activity"/>
    <property type="evidence" value="ECO:0007669"/>
    <property type="project" value="InterPro"/>
</dbReference>
<sequence>PLRFLLADDPGAGKTIMAGLFIKELMLRGDLRRCLVVAPGGLVAQWQDELSSKFSLQFSILTREAVEASLHGNPFAEEPLLIARMDQLSRSEDLQSRLRSSEWDLIIVDEAHRMSAHYQGDEVRETQRYRLGKLLGGSAVTSSCSPPPPIRARTRTSSSSYPCWTPTGSPAEEEAERGMSPTCSDG</sequence>
<dbReference type="PANTHER" id="PTHR45629">
    <property type="entry name" value="SNF2/RAD54 FAMILY MEMBER"/>
    <property type="match status" value="1"/>
</dbReference>
<name>T0ZC77_9ZZZZ</name>
<dbReference type="GO" id="GO:0005524">
    <property type="term" value="F:ATP binding"/>
    <property type="evidence" value="ECO:0007669"/>
    <property type="project" value="InterPro"/>
</dbReference>
<dbReference type="GO" id="GO:0003677">
    <property type="term" value="F:DNA binding"/>
    <property type="evidence" value="ECO:0007669"/>
    <property type="project" value="InterPro"/>
</dbReference>
<accession>T0ZC77</accession>
<dbReference type="PROSITE" id="PS51192">
    <property type="entry name" value="HELICASE_ATP_BIND_1"/>
    <property type="match status" value="1"/>
</dbReference>
<dbReference type="InterPro" id="IPR027417">
    <property type="entry name" value="P-loop_NTPase"/>
</dbReference>
<reference evidence="3" key="2">
    <citation type="journal article" date="2014" name="ISME J.">
        <title>Microbial stratification in low pH oxic and suboxic macroscopic growths along an acid mine drainage.</title>
        <authorList>
            <person name="Mendez-Garcia C."/>
            <person name="Mesa V."/>
            <person name="Sprenger R.R."/>
            <person name="Richter M."/>
            <person name="Diez M.S."/>
            <person name="Solano J."/>
            <person name="Bargiela R."/>
            <person name="Golyshina O.V."/>
            <person name="Manteca A."/>
            <person name="Ramos J.L."/>
            <person name="Gallego J.R."/>
            <person name="Llorente I."/>
            <person name="Martins Dos Santos V.A."/>
            <person name="Jensen O.N."/>
            <person name="Pelaez A.I."/>
            <person name="Sanchez J."/>
            <person name="Ferrer M."/>
        </authorList>
    </citation>
    <scope>NUCLEOTIDE SEQUENCE</scope>
</reference>
<dbReference type="PANTHER" id="PTHR45629:SF7">
    <property type="entry name" value="DNA EXCISION REPAIR PROTEIN ERCC-6-RELATED"/>
    <property type="match status" value="1"/>
</dbReference>
<dbReference type="InterPro" id="IPR038718">
    <property type="entry name" value="SNF2-like_sf"/>
</dbReference>
<evidence type="ECO:0000313" key="3">
    <source>
        <dbReference type="EMBL" id="EQD27470.1"/>
    </source>
</evidence>
<dbReference type="CDD" id="cd18011">
    <property type="entry name" value="DEXDc_RapA"/>
    <property type="match status" value="1"/>
</dbReference>
<keyword evidence="3" id="KW-0067">ATP-binding</keyword>
<dbReference type="InterPro" id="IPR014001">
    <property type="entry name" value="Helicase_ATP-bd"/>
</dbReference>
<feature type="non-terminal residue" evidence="3">
    <location>
        <position position="1"/>
    </location>
</feature>
<evidence type="ECO:0000256" key="1">
    <source>
        <dbReference type="SAM" id="MobiDB-lite"/>
    </source>
</evidence>
<comment type="caution">
    <text evidence="3">The sequence shown here is derived from an EMBL/GenBank/DDBJ whole genome shotgun (WGS) entry which is preliminary data.</text>
</comment>
<dbReference type="Pfam" id="PF04851">
    <property type="entry name" value="ResIII"/>
    <property type="match status" value="1"/>
</dbReference>
<dbReference type="Gene3D" id="3.40.50.10810">
    <property type="entry name" value="Tandem AAA-ATPase domain"/>
    <property type="match status" value="1"/>
</dbReference>